<dbReference type="PANTHER" id="PTHR37477">
    <property type="entry name" value="COBALT-PRECORRIN-5A HYDROLASE"/>
    <property type="match status" value="1"/>
</dbReference>
<evidence type="ECO:0000313" key="5">
    <source>
        <dbReference type="Proteomes" id="UP000275394"/>
    </source>
</evidence>
<reference evidence="4 5" key="1">
    <citation type="submission" date="2018-11" db="EMBL/GenBank/DDBJ databases">
        <title>Genomic Encyclopedia of Type Strains, Phase IV (KMG-IV): sequencing the most valuable type-strain genomes for metagenomic binning, comparative biology and taxonomic classification.</title>
        <authorList>
            <person name="Goeker M."/>
        </authorList>
    </citation>
    <scope>NUCLEOTIDE SEQUENCE [LARGE SCALE GENOMIC DNA]</scope>
    <source>
        <strain evidence="4 5">DSM 100316</strain>
    </source>
</reference>
<protein>
    <submittedName>
        <fullName evidence="4">Cobalt-precorrin 5A hydrolase</fullName>
    </submittedName>
</protein>
<keyword evidence="5" id="KW-1185">Reference proteome</keyword>
<dbReference type="InterPro" id="IPR052553">
    <property type="entry name" value="CbiG_hydrolase"/>
</dbReference>
<dbReference type="Gene3D" id="3.40.50.11220">
    <property type="match status" value="1"/>
</dbReference>
<sequence length="273" mass="29661">MIRIVALTETGLRLAEYLVDHIDGSTLWYRPKPFTDRLREAFTEGDRLLLIMATGIAVRTLAPVIDNKLVDPAVLVLDESGHFVIPLLSGHEGGANQWACEVATLLKAQLVVTTAKPYLAPVYSVGMGCERGCTQDHLRAHLDRCLDLAGIGLSQVTEITSIDIKADEVGLIALAKSLDIPFRTWNKRLLTTVDHLLNSRSEYVFKTVGVYGVAESAALYGAGLLTGDSAELILTKQKTSKATCAIARSFPLQQSGQEPEWLKSASKNNESGN</sequence>
<dbReference type="GO" id="GO:0016787">
    <property type="term" value="F:hydrolase activity"/>
    <property type="evidence" value="ECO:0007669"/>
    <property type="project" value="UniProtKB-KW"/>
</dbReference>
<keyword evidence="4" id="KW-0378">Hydrolase</keyword>
<proteinExistence type="predicted"/>
<evidence type="ECO:0000259" key="2">
    <source>
        <dbReference type="Pfam" id="PF01890"/>
    </source>
</evidence>
<dbReference type="OrthoDB" id="9781023at2"/>
<dbReference type="Pfam" id="PF01890">
    <property type="entry name" value="CbiG_C"/>
    <property type="match status" value="1"/>
</dbReference>
<dbReference type="InterPro" id="IPR036518">
    <property type="entry name" value="CobE/GbiG_C_sf"/>
</dbReference>
<evidence type="ECO:0000256" key="1">
    <source>
        <dbReference type="SAM" id="MobiDB-lite"/>
    </source>
</evidence>
<comment type="caution">
    <text evidence="4">The sequence shown here is derived from an EMBL/GenBank/DDBJ whole genome shotgun (WGS) entry which is preliminary data.</text>
</comment>
<evidence type="ECO:0000313" key="4">
    <source>
        <dbReference type="EMBL" id="ROS04888.1"/>
    </source>
</evidence>
<dbReference type="InterPro" id="IPR021744">
    <property type="entry name" value="CbiG_N"/>
</dbReference>
<dbReference type="InterPro" id="IPR038029">
    <property type="entry name" value="GbiG_N_sf"/>
</dbReference>
<dbReference type="GO" id="GO:0009236">
    <property type="term" value="P:cobalamin biosynthetic process"/>
    <property type="evidence" value="ECO:0007669"/>
    <property type="project" value="InterPro"/>
</dbReference>
<dbReference type="PANTHER" id="PTHR37477:SF1">
    <property type="entry name" value="COBALT-PRECORRIN-5A HYDROLASE"/>
    <property type="match status" value="1"/>
</dbReference>
<feature type="domain" description="CobE/GbiG C-terminal" evidence="2">
    <location>
        <begin position="124"/>
        <end position="247"/>
    </location>
</feature>
<name>A0A3N2DYI6_9GAMM</name>
<dbReference type="RefSeq" id="WP_123710852.1">
    <property type="nucleotide sequence ID" value="NZ_RKHR01000003.1"/>
</dbReference>
<gene>
    <name evidence="4" type="ORF">EDC56_0404</name>
</gene>
<evidence type="ECO:0000259" key="3">
    <source>
        <dbReference type="Pfam" id="PF11760"/>
    </source>
</evidence>
<accession>A0A3N2DYI6</accession>
<feature type="domain" description="Cobalamin synthesis G N-terminal" evidence="3">
    <location>
        <begin position="38"/>
        <end position="115"/>
    </location>
</feature>
<dbReference type="AlphaFoldDB" id="A0A3N2DYI6"/>
<organism evidence="4 5">
    <name type="scientific">Sinobacterium caligoides</name>
    <dbReference type="NCBI Taxonomy" id="933926"/>
    <lineage>
        <taxon>Bacteria</taxon>
        <taxon>Pseudomonadati</taxon>
        <taxon>Pseudomonadota</taxon>
        <taxon>Gammaproteobacteria</taxon>
        <taxon>Cellvibrionales</taxon>
        <taxon>Spongiibacteraceae</taxon>
        <taxon>Sinobacterium</taxon>
    </lineage>
</organism>
<dbReference type="SUPFAM" id="SSF159672">
    <property type="entry name" value="CbiG N-terminal domain-like"/>
    <property type="match status" value="1"/>
</dbReference>
<dbReference type="Proteomes" id="UP000275394">
    <property type="component" value="Unassembled WGS sequence"/>
</dbReference>
<dbReference type="Pfam" id="PF11760">
    <property type="entry name" value="CbiG_N"/>
    <property type="match status" value="1"/>
</dbReference>
<dbReference type="InterPro" id="IPR002750">
    <property type="entry name" value="CobE/GbiG_C"/>
</dbReference>
<dbReference type="EMBL" id="RKHR01000003">
    <property type="protein sequence ID" value="ROS04888.1"/>
    <property type="molecule type" value="Genomic_DNA"/>
</dbReference>
<dbReference type="Gene3D" id="3.30.420.180">
    <property type="entry name" value="CobE/GbiG C-terminal domain"/>
    <property type="match status" value="1"/>
</dbReference>
<dbReference type="SUPFAM" id="SSF159664">
    <property type="entry name" value="CobE/GbiG C-terminal domain-like"/>
    <property type="match status" value="1"/>
</dbReference>
<feature type="region of interest" description="Disordered" evidence="1">
    <location>
        <begin position="254"/>
        <end position="273"/>
    </location>
</feature>